<evidence type="ECO:0000313" key="1">
    <source>
        <dbReference type="EMBL" id="BCL61022.1"/>
    </source>
</evidence>
<dbReference type="Proteomes" id="UP000826725">
    <property type="component" value="Chromosome"/>
</dbReference>
<keyword evidence="2" id="KW-1185">Reference proteome</keyword>
<reference evidence="1" key="1">
    <citation type="submission" date="2020-09" db="EMBL/GenBank/DDBJ databases">
        <title>Desulfogranum mesoprofundum gen. nov., sp. nov., a novel mesophilic, sulfate-reducing chemolithoautotroph isolated from a deep-sea hydrothermal vent chimney in the Suiyo Seamount.</title>
        <authorList>
            <person name="Hashimoto Y."/>
            <person name="Nakagawa S."/>
        </authorList>
    </citation>
    <scope>NUCLEOTIDE SEQUENCE</scope>
    <source>
        <strain evidence="1">KT2</strain>
    </source>
</reference>
<dbReference type="Pfam" id="PF05359">
    <property type="entry name" value="DUF748"/>
    <property type="match status" value="1"/>
</dbReference>
<dbReference type="InterPro" id="IPR008023">
    <property type="entry name" value="DUF748"/>
</dbReference>
<organism evidence="1 2">
    <name type="scientific">Desulfomarina profundi</name>
    <dbReference type="NCBI Taxonomy" id="2772557"/>
    <lineage>
        <taxon>Bacteria</taxon>
        <taxon>Pseudomonadati</taxon>
        <taxon>Thermodesulfobacteriota</taxon>
        <taxon>Desulfobulbia</taxon>
        <taxon>Desulfobulbales</taxon>
        <taxon>Desulfobulbaceae</taxon>
        <taxon>Desulfomarina</taxon>
    </lineage>
</organism>
<evidence type="ECO:0000313" key="2">
    <source>
        <dbReference type="Proteomes" id="UP000826725"/>
    </source>
</evidence>
<proteinExistence type="predicted"/>
<dbReference type="PANTHER" id="PTHR30441">
    <property type="entry name" value="DUF748 DOMAIN-CONTAINING PROTEIN"/>
    <property type="match status" value="1"/>
</dbReference>
<gene>
    <name evidence="1" type="ORF">DGMP_17150</name>
</gene>
<dbReference type="EMBL" id="AP024086">
    <property type="protein sequence ID" value="BCL61022.1"/>
    <property type="molecule type" value="Genomic_DNA"/>
</dbReference>
<dbReference type="KEGG" id="dbk:DGMP_17150"/>
<protein>
    <recommendedName>
        <fullName evidence="3">DUF748 domain-containing protein</fullName>
    </recommendedName>
</protein>
<dbReference type="AlphaFoldDB" id="A0A8D5FW59"/>
<dbReference type="GO" id="GO:0005886">
    <property type="term" value="C:plasma membrane"/>
    <property type="evidence" value="ECO:0007669"/>
    <property type="project" value="TreeGrafter"/>
</dbReference>
<sequence>MFILYSLIGFFGVPYYITAILPSTLFENTGVFFKTDHTTFNPYTFSFRSENISLQLTKNNNRQLLFIKTLSGKLSPFHLLRNDIVCNDLTIIEPSANLIRNKDKSYNFSPLFQSDRQKSYSEMMNFSDLPFYFSLNNIRVKDGSVTFIDQPAEKSHSIKDIQLALPSFSNLAFQADNYIRPHFSATVNGSPVELSGEAGIGDSGSARTSTDLVCNLKAIDLPLYLSYLPFTLPFSITEGKADGKIGLKFDPKGEKGQKLAVRFTLNISKANFLAHNSTFDLAIPRAQLEGTVNPVSQNIHLNTVKLTKPVISSFGRSFVKNISSLLSTYSDKKQSVPGEKSEYTTVIDSLTLKDGTLKQFTPEKDKIISEWTMLQLEAHHFSTRKKNEKNAGKEKAGTFTLTGSRKKSSTSFAWKGKISQPTYFLGTLTANHLDLNGLARFLDLSPLHSMAGTASLKGELSLDLAESEKSLKNAVFYHLDDATVTIRNFRLSPSNKNKKKNRSTELLADKLILAGFSRNKKNINFGKVRFEKGTLTFRKGQPRLFFPFLLQENTRSEVSSSKAKVFLSQTSLLKFFFRTSP</sequence>
<name>A0A8D5FW59_9BACT</name>
<dbReference type="InterPro" id="IPR052894">
    <property type="entry name" value="AsmA-related"/>
</dbReference>
<accession>A0A8D5FW59</accession>
<dbReference type="GO" id="GO:0090313">
    <property type="term" value="P:regulation of protein targeting to membrane"/>
    <property type="evidence" value="ECO:0007669"/>
    <property type="project" value="TreeGrafter"/>
</dbReference>
<dbReference type="PANTHER" id="PTHR30441:SF8">
    <property type="entry name" value="DUF748 DOMAIN-CONTAINING PROTEIN"/>
    <property type="match status" value="1"/>
</dbReference>
<evidence type="ECO:0008006" key="3">
    <source>
        <dbReference type="Google" id="ProtNLM"/>
    </source>
</evidence>